<dbReference type="RefSeq" id="WP_133462571.1">
    <property type="nucleotide sequence ID" value="NZ_SNVX01000032.1"/>
</dbReference>
<protein>
    <submittedName>
        <fullName evidence="3">Regulatory LuxR family protein</fullName>
    </submittedName>
</protein>
<dbReference type="Pfam" id="PF00196">
    <property type="entry name" value="GerE"/>
    <property type="match status" value="1"/>
</dbReference>
<dbReference type="OrthoDB" id="6480962at2"/>
<evidence type="ECO:0000259" key="2">
    <source>
        <dbReference type="SMART" id="SM00421"/>
    </source>
</evidence>
<evidence type="ECO:0000313" key="3">
    <source>
        <dbReference type="EMBL" id="TDN47454.1"/>
    </source>
</evidence>
<evidence type="ECO:0000256" key="1">
    <source>
        <dbReference type="ARBA" id="ARBA00023125"/>
    </source>
</evidence>
<comment type="caution">
    <text evidence="3">The sequence shown here is derived from an EMBL/GenBank/DDBJ whole genome shotgun (WGS) entry which is preliminary data.</text>
</comment>
<dbReference type="EMBL" id="SNVX01000032">
    <property type="protein sequence ID" value="TDN47454.1"/>
    <property type="molecule type" value="Genomic_DNA"/>
</dbReference>
<dbReference type="Gene3D" id="1.10.10.10">
    <property type="entry name" value="Winged helix-like DNA-binding domain superfamily/Winged helix DNA-binding domain"/>
    <property type="match status" value="1"/>
</dbReference>
<dbReference type="InterPro" id="IPR016032">
    <property type="entry name" value="Sig_transdc_resp-reg_C-effctor"/>
</dbReference>
<dbReference type="InterPro" id="IPR036388">
    <property type="entry name" value="WH-like_DNA-bd_sf"/>
</dbReference>
<dbReference type="GO" id="GO:0003677">
    <property type="term" value="F:DNA binding"/>
    <property type="evidence" value="ECO:0007669"/>
    <property type="project" value="UniProtKB-KW"/>
</dbReference>
<keyword evidence="4" id="KW-1185">Reference proteome</keyword>
<gene>
    <name evidence="3" type="ORF">EC847_13221</name>
</gene>
<reference evidence="3 4" key="1">
    <citation type="submission" date="2019-03" db="EMBL/GenBank/DDBJ databases">
        <title>Genomic analyses of the natural microbiome of Caenorhabditis elegans.</title>
        <authorList>
            <person name="Samuel B."/>
        </authorList>
    </citation>
    <scope>NUCLEOTIDE SEQUENCE [LARGE SCALE GENOMIC DNA]</scope>
    <source>
        <strain evidence="3 4">BIGb0156</strain>
    </source>
</reference>
<dbReference type="GO" id="GO:0006355">
    <property type="term" value="P:regulation of DNA-templated transcription"/>
    <property type="evidence" value="ECO:0007669"/>
    <property type="project" value="InterPro"/>
</dbReference>
<dbReference type="PRINTS" id="PR00038">
    <property type="entry name" value="HTHLUXR"/>
</dbReference>
<accession>A0A4R6DS82</accession>
<keyword evidence="1" id="KW-0238">DNA-binding</keyword>
<dbReference type="AlphaFoldDB" id="A0A4R6DS82"/>
<dbReference type="Proteomes" id="UP000295530">
    <property type="component" value="Unassembled WGS sequence"/>
</dbReference>
<organism evidence="3 4">
    <name type="scientific">Scandinavium goeteborgense</name>
    <dbReference type="NCBI Taxonomy" id="1851514"/>
    <lineage>
        <taxon>Bacteria</taxon>
        <taxon>Pseudomonadati</taxon>
        <taxon>Pseudomonadota</taxon>
        <taxon>Gammaproteobacteria</taxon>
        <taxon>Enterobacterales</taxon>
        <taxon>Enterobacteriaceae</taxon>
        <taxon>Scandinavium</taxon>
    </lineage>
</organism>
<name>A0A4R6DS82_SCAGO</name>
<feature type="domain" description="HTH luxR-type" evidence="2">
    <location>
        <begin position="120"/>
        <end position="177"/>
    </location>
</feature>
<dbReference type="SUPFAM" id="SSF46894">
    <property type="entry name" value="C-terminal effector domain of the bipartite response regulators"/>
    <property type="match status" value="1"/>
</dbReference>
<dbReference type="SMART" id="SM00421">
    <property type="entry name" value="HTH_LUXR"/>
    <property type="match status" value="1"/>
</dbReference>
<dbReference type="InterPro" id="IPR000792">
    <property type="entry name" value="Tscrpt_reg_LuxR_C"/>
</dbReference>
<sequence length="181" mass="20917">MLELPKDNKIDVLIISDDSYYVMGIKKIMGEYFGGEVDVNYQVITEKSFYRAMSEPGSTSIVLESPITFAGDYSYKKLVKYIKFKNVALFGMHHKPGEVIKSLSKLDFHARYEIIIPGIDQLLSERQGMIYFYMKRGVSDDNISHMMNISKKTISSHRGHILKKLGYRNRVMMFTNEFNMA</sequence>
<proteinExistence type="predicted"/>
<evidence type="ECO:0000313" key="4">
    <source>
        <dbReference type="Proteomes" id="UP000295530"/>
    </source>
</evidence>